<keyword evidence="11" id="KW-1185">Reference proteome</keyword>
<dbReference type="AlphaFoldDB" id="A0A2U1SYB6"/>
<dbReference type="CDD" id="cd17503">
    <property type="entry name" value="MFS_LmrB_MDR_like"/>
    <property type="match status" value="1"/>
</dbReference>
<feature type="transmembrane region" description="Helical" evidence="8">
    <location>
        <begin position="182"/>
        <end position="200"/>
    </location>
</feature>
<evidence type="ECO:0000256" key="1">
    <source>
        <dbReference type="ARBA" id="ARBA00004651"/>
    </source>
</evidence>
<feature type="transmembrane region" description="Helical" evidence="8">
    <location>
        <begin position="156"/>
        <end position="176"/>
    </location>
</feature>
<dbReference type="InterPro" id="IPR020846">
    <property type="entry name" value="MFS_dom"/>
</dbReference>
<comment type="similarity">
    <text evidence="2">Belongs to the major facilitator superfamily. EmrB family.</text>
</comment>
<feature type="domain" description="Major facilitator superfamily (MFS) profile" evidence="9">
    <location>
        <begin position="28"/>
        <end position="483"/>
    </location>
</feature>
<dbReference type="Proteomes" id="UP000244978">
    <property type="component" value="Unassembled WGS sequence"/>
</dbReference>
<dbReference type="KEGG" id="salc:C2138_05605"/>
<feature type="transmembrane region" description="Helical" evidence="8">
    <location>
        <begin position="245"/>
        <end position="263"/>
    </location>
</feature>
<feature type="transmembrane region" description="Helical" evidence="8">
    <location>
        <begin position="66"/>
        <end position="86"/>
    </location>
</feature>
<evidence type="ECO:0000256" key="2">
    <source>
        <dbReference type="ARBA" id="ARBA00008537"/>
    </source>
</evidence>
<dbReference type="GO" id="GO:0005886">
    <property type="term" value="C:plasma membrane"/>
    <property type="evidence" value="ECO:0007669"/>
    <property type="project" value="UniProtKB-SubCell"/>
</dbReference>
<feature type="transmembrane region" description="Helical" evidence="8">
    <location>
        <begin position="380"/>
        <end position="403"/>
    </location>
</feature>
<evidence type="ECO:0000313" key="10">
    <source>
        <dbReference type="EMBL" id="PWB96533.1"/>
    </source>
</evidence>
<dbReference type="InterPro" id="IPR004638">
    <property type="entry name" value="EmrB-like"/>
</dbReference>
<dbReference type="RefSeq" id="WP_108516179.1">
    <property type="nucleotide sequence ID" value="NZ_CP026951.1"/>
</dbReference>
<evidence type="ECO:0000256" key="3">
    <source>
        <dbReference type="ARBA" id="ARBA00022448"/>
    </source>
</evidence>
<dbReference type="OrthoDB" id="9812221at2"/>
<dbReference type="GO" id="GO:0022857">
    <property type="term" value="F:transmembrane transporter activity"/>
    <property type="evidence" value="ECO:0007669"/>
    <property type="project" value="InterPro"/>
</dbReference>
<feature type="transmembrane region" description="Helical" evidence="8">
    <location>
        <begin position="93"/>
        <end position="113"/>
    </location>
</feature>
<keyword evidence="4" id="KW-1003">Cell membrane</keyword>
<feature type="transmembrane region" description="Helical" evidence="8">
    <location>
        <begin position="284"/>
        <end position="310"/>
    </location>
</feature>
<dbReference type="PANTHER" id="PTHR42718">
    <property type="entry name" value="MAJOR FACILITATOR SUPERFAMILY MULTIDRUG TRANSPORTER MFSC"/>
    <property type="match status" value="1"/>
</dbReference>
<evidence type="ECO:0000256" key="6">
    <source>
        <dbReference type="ARBA" id="ARBA00022989"/>
    </source>
</evidence>
<keyword evidence="7 8" id="KW-0472">Membrane</keyword>
<dbReference type="EMBL" id="QEEX01000001">
    <property type="protein sequence ID" value="PWB96533.1"/>
    <property type="molecule type" value="Genomic_DNA"/>
</dbReference>
<dbReference type="PRINTS" id="PR01036">
    <property type="entry name" value="TCRTETB"/>
</dbReference>
<feature type="transmembrane region" description="Helical" evidence="8">
    <location>
        <begin position="119"/>
        <end position="144"/>
    </location>
</feature>
<feature type="transmembrane region" description="Helical" evidence="8">
    <location>
        <begin position="322"/>
        <end position="340"/>
    </location>
</feature>
<dbReference type="InterPro" id="IPR011701">
    <property type="entry name" value="MFS"/>
</dbReference>
<feature type="transmembrane region" description="Helical" evidence="8">
    <location>
        <begin position="458"/>
        <end position="479"/>
    </location>
</feature>
<feature type="transmembrane region" description="Helical" evidence="8">
    <location>
        <begin position="27"/>
        <end position="46"/>
    </location>
</feature>
<feature type="transmembrane region" description="Helical" evidence="8">
    <location>
        <begin position="212"/>
        <end position="233"/>
    </location>
</feature>
<feature type="transmembrane region" description="Helical" evidence="8">
    <location>
        <begin position="415"/>
        <end position="438"/>
    </location>
</feature>
<evidence type="ECO:0000256" key="4">
    <source>
        <dbReference type="ARBA" id="ARBA00022475"/>
    </source>
</evidence>
<protein>
    <submittedName>
        <fullName evidence="10">MFS transporter</fullName>
    </submittedName>
</protein>
<evidence type="ECO:0000256" key="7">
    <source>
        <dbReference type="ARBA" id="ARBA00023136"/>
    </source>
</evidence>
<dbReference type="Gene3D" id="1.20.1250.20">
    <property type="entry name" value="MFS general substrate transporter like domains"/>
    <property type="match status" value="1"/>
</dbReference>
<organism evidence="10 11">
    <name type="scientific">Homoserinimonas hongtaonis</name>
    <dbReference type="NCBI Taxonomy" id="2079791"/>
    <lineage>
        <taxon>Bacteria</taxon>
        <taxon>Bacillati</taxon>
        <taxon>Actinomycetota</taxon>
        <taxon>Actinomycetes</taxon>
        <taxon>Micrococcales</taxon>
        <taxon>Microbacteriaceae</taxon>
        <taxon>Homoserinimonas</taxon>
    </lineage>
</organism>
<dbReference type="Gene3D" id="1.20.1720.10">
    <property type="entry name" value="Multidrug resistance protein D"/>
    <property type="match status" value="1"/>
</dbReference>
<proteinExistence type="inferred from homology"/>
<evidence type="ECO:0000256" key="5">
    <source>
        <dbReference type="ARBA" id="ARBA00022692"/>
    </source>
</evidence>
<name>A0A2U1SYB6_9MICO</name>
<dbReference type="PANTHER" id="PTHR42718:SF9">
    <property type="entry name" value="MAJOR FACILITATOR SUPERFAMILY MULTIDRUG TRANSPORTER MFSC"/>
    <property type="match status" value="1"/>
</dbReference>
<dbReference type="SUPFAM" id="SSF103473">
    <property type="entry name" value="MFS general substrate transporter"/>
    <property type="match status" value="1"/>
</dbReference>
<dbReference type="InterPro" id="IPR036259">
    <property type="entry name" value="MFS_trans_sf"/>
</dbReference>
<dbReference type="PROSITE" id="PS50850">
    <property type="entry name" value="MFS"/>
    <property type="match status" value="1"/>
</dbReference>
<evidence type="ECO:0000256" key="8">
    <source>
        <dbReference type="SAM" id="Phobius"/>
    </source>
</evidence>
<dbReference type="Pfam" id="PF07690">
    <property type="entry name" value="MFS_1"/>
    <property type="match status" value="1"/>
</dbReference>
<accession>A0A2U1SYB6</accession>
<keyword evidence="5 8" id="KW-0812">Transmembrane</keyword>
<keyword evidence="6 8" id="KW-1133">Transmembrane helix</keyword>
<dbReference type="NCBIfam" id="TIGR00711">
    <property type="entry name" value="efflux_EmrB"/>
    <property type="match status" value="1"/>
</dbReference>
<feature type="transmembrane region" description="Helical" evidence="8">
    <location>
        <begin position="352"/>
        <end position="368"/>
    </location>
</feature>
<reference evidence="11" key="1">
    <citation type="submission" date="2018-04" db="EMBL/GenBank/DDBJ databases">
        <authorList>
            <person name="Liu S."/>
            <person name="Wang Z."/>
            <person name="Li J."/>
        </authorList>
    </citation>
    <scope>NUCLEOTIDE SEQUENCE [LARGE SCALE GENOMIC DNA]</scope>
    <source>
        <strain evidence="11">S1194</strain>
    </source>
</reference>
<comment type="caution">
    <text evidence="10">The sequence shown here is derived from an EMBL/GenBank/DDBJ whole genome shotgun (WGS) entry which is preliminary data.</text>
</comment>
<evidence type="ECO:0000259" key="9">
    <source>
        <dbReference type="PROSITE" id="PS50850"/>
    </source>
</evidence>
<evidence type="ECO:0000313" key="11">
    <source>
        <dbReference type="Proteomes" id="UP000244978"/>
    </source>
</evidence>
<gene>
    <name evidence="10" type="ORF">DF220_00765</name>
</gene>
<comment type="subcellular location">
    <subcellularLocation>
        <location evidence="1">Cell membrane</location>
        <topology evidence="1">Multi-pass membrane protein</topology>
    </subcellularLocation>
</comment>
<keyword evidence="3" id="KW-0813">Transport</keyword>
<sequence>MTASAPSTQPGTTIGPADARTPSRNRLVIGLLLVSAFVVILNETIMSVAQPRLMSDLGISYSTVQWLTTGFMLTMAIVIPITGFLLERLSTRTVFLTAMTLFSIGTLVCAIAPDFSLLLAGRIVQACGTAIMMPLLMTTVMTLVAPEARGRTMGNISIVISVAPALGPTISGIILNALDWRWMFWLVLPIAIGSLILGAARIENVTEPRKVPVDTLSVILSAFGFGGLIYGLSSLGAAASGSVAVPVWVPLAVGVAALVLFVLRQLMLQRGDRALLDLRVFRSAQFSIATVMMMISMVALFGTIIMLPIFMQDVLGFEPVMAGLMLLPGGLLSGILAPFVGRLFDRVGPTPLVVPGAIIVSLAFWWLSSLGEGSSSAGVLVGHIGLSTGLALLFTPLFTSALGSLTPSLYSHGSAIIGTVQQVAGAAGTALFITLLTVRSVALESDGASAVAATAGGIQTAFMWGAIVSIFAIVAAFFVRRPRDVPSELPIGH</sequence>